<dbReference type="AlphaFoldDB" id="A0A318ZHZ9"/>
<dbReference type="Pfam" id="PF03765">
    <property type="entry name" value="CRAL_TRIO_N"/>
    <property type="match status" value="1"/>
</dbReference>
<protein>
    <submittedName>
        <fullName evidence="2">CRAL/TRIO domain-containing protein</fullName>
    </submittedName>
</protein>
<evidence type="ECO:0000259" key="1">
    <source>
        <dbReference type="PROSITE" id="PS50191"/>
    </source>
</evidence>
<organism evidence="2 3">
    <name type="scientific">Aspergillus saccharolyticus JOP 1030-1</name>
    <dbReference type="NCBI Taxonomy" id="1450539"/>
    <lineage>
        <taxon>Eukaryota</taxon>
        <taxon>Fungi</taxon>
        <taxon>Dikarya</taxon>
        <taxon>Ascomycota</taxon>
        <taxon>Pezizomycotina</taxon>
        <taxon>Eurotiomycetes</taxon>
        <taxon>Eurotiomycetidae</taxon>
        <taxon>Eurotiales</taxon>
        <taxon>Aspergillaceae</taxon>
        <taxon>Aspergillus</taxon>
        <taxon>Aspergillus subgen. Circumdati</taxon>
    </lineage>
</organism>
<dbReference type="InterPro" id="IPR052432">
    <property type="entry name" value="PITP/CRAL-TRIO"/>
</dbReference>
<dbReference type="PANTHER" id="PTHR46590:SF2">
    <property type="entry name" value="CRAL_TRIO DOMAIN PROTEIN (AFU_ORTHOLOGUE AFUA_4G13930)-RELATED"/>
    <property type="match status" value="1"/>
</dbReference>
<name>A0A318ZHZ9_9EURO</name>
<dbReference type="EMBL" id="KZ821225">
    <property type="protein sequence ID" value="PYH47119.1"/>
    <property type="molecule type" value="Genomic_DNA"/>
</dbReference>
<dbReference type="Proteomes" id="UP000248349">
    <property type="component" value="Unassembled WGS sequence"/>
</dbReference>
<dbReference type="SUPFAM" id="SSF52087">
    <property type="entry name" value="CRAL/TRIO domain"/>
    <property type="match status" value="1"/>
</dbReference>
<feature type="domain" description="CRAL-TRIO" evidence="1">
    <location>
        <begin position="177"/>
        <end position="334"/>
    </location>
</feature>
<keyword evidence="3" id="KW-1185">Reference proteome</keyword>
<dbReference type="RefSeq" id="XP_025433101.1">
    <property type="nucleotide sequence ID" value="XM_025579065.1"/>
</dbReference>
<dbReference type="STRING" id="1450539.A0A318ZHZ9"/>
<accession>A0A318ZHZ9</accession>
<dbReference type="InterPro" id="IPR036273">
    <property type="entry name" value="CRAL/TRIO_N_dom_sf"/>
</dbReference>
<dbReference type="InterPro" id="IPR001251">
    <property type="entry name" value="CRAL-TRIO_dom"/>
</dbReference>
<dbReference type="PROSITE" id="PS50191">
    <property type="entry name" value="CRAL_TRIO"/>
    <property type="match status" value="1"/>
</dbReference>
<dbReference type="SMART" id="SM00516">
    <property type="entry name" value="SEC14"/>
    <property type="match status" value="1"/>
</dbReference>
<dbReference type="OrthoDB" id="43460at2759"/>
<dbReference type="Gene3D" id="3.40.525.10">
    <property type="entry name" value="CRAL-TRIO lipid binding domain"/>
    <property type="match status" value="1"/>
</dbReference>
<evidence type="ECO:0000313" key="2">
    <source>
        <dbReference type="EMBL" id="PYH47119.1"/>
    </source>
</evidence>
<gene>
    <name evidence="2" type="ORF">BP01DRAFT_414546</name>
</gene>
<dbReference type="InterPro" id="IPR011074">
    <property type="entry name" value="CRAL/TRIO_N_dom"/>
</dbReference>
<dbReference type="CDD" id="cd00170">
    <property type="entry name" value="SEC14"/>
    <property type="match status" value="1"/>
</dbReference>
<evidence type="ECO:0000313" key="3">
    <source>
        <dbReference type="Proteomes" id="UP000248349"/>
    </source>
</evidence>
<reference evidence="2 3" key="1">
    <citation type="submission" date="2016-12" db="EMBL/GenBank/DDBJ databases">
        <title>The genomes of Aspergillus section Nigri reveals drivers in fungal speciation.</title>
        <authorList>
            <consortium name="DOE Joint Genome Institute"/>
            <person name="Vesth T.C."/>
            <person name="Nybo J."/>
            <person name="Theobald S."/>
            <person name="Brandl J."/>
            <person name="Frisvad J.C."/>
            <person name="Nielsen K.F."/>
            <person name="Lyhne E.K."/>
            <person name="Kogle M.E."/>
            <person name="Kuo A."/>
            <person name="Riley R."/>
            <person name="Clum A."/>
            <person name="Nolan M."/>
            <person name="Lipzen A."/>
            <person name="Salamov A."/>
            <person name="Henrissat B."/>
            <person name="Wiebenga A."/>
            <person name="De Vries R.P."/>
            <person name="Grigoriev I.V."/>
            <person name="Mortensen U.H."/>
            <person name="Andersen M.R."/>
            <person name="Baker S.E."/>
        </authorList>
    </citation>
    <scope>NUCLEOTIDE SEQUENCE [LARGE SCALE GENOMIC DNA]</scope>
    <source>
        <strain evidence="2 3">JOP 1030-1</strain>
    </source>
</reference>
<dbReference type="PANTHER" id="PTHR46590">
    <property type="entry name" value="PHOSPHATIDYLINOSITOL TRANSFER PROTEIN CSR1-RELATED"/>
    <property type="match status" value="1"/>
</dbReference>
<dbReference type="SUPFAM" id="SSF46938">
    <property type="entry name" value="CRAL/TRIO N-terminal domain"/>
    <property type="match status" value="1"/>
</dbReference>
<proteinExistence type="predicted"/>
<sequence>MPSPSSSPQPQTGYITNLTPDQTIKLRQTWSILLHLITHHNDITITSTTATTATALTSALETHHLPPLETFQPILDTLSRYPLPSLRAGLFSLTKHDSPDTLLLRFLRARKWSVAAATAMLLRAIHFRITSDVDAQILATTELDALYETTLQPPTTPTIPGAIGANAVQSTATDSQAFLDQMRMGKAYVHGTDREGRPLLIVRVRLHQPGQQSEAVITRYILHMIETVRLVLVDPVETATVLFDMTGFSVANMEYPPVRFIIDCFQENYPEYLGAMLIHNAPWIFSGVWKIVKSWMDPVIVSKVHFTRSTADLEQFISPNKIPKEIGGPETWDYEYVEPVAGENERMTETATRDRLLAEREELVGAVLQSTAEWLEAADPQTLAVQRTEAIEALRRQYWVLDPYVRGRTCLDRTGVIREGGKIVFDPGMDHL</sequence>
<dbReference type="SMART" id="SM01100">
    <property type="entry name" value="CRAL_TRIO_N"/>
    <property type="match status" value="1"/>
</dbReference>
<dbReference type="Pfam" id="PF00650">
    <property type="entry name" value="CRAL_TRIO"/>
    <property type="match status" value="1"/>
</dbReference>
<dbReference type="InterPro" id="IPR036865">
    <property type="entry name" value="CRAL-TRIO_dom_sf"/>
</dbReference>
<dbReference type="GeneID" id="37080294"/>